<evidence type="ECO:0000313" key="6">
    <source>
        <dbReference type="Proteomes" id="UP000595564"/>
    </source>
</evidence>
<protein>
    <submittedName>
        <fullName evidence="5">Adenosyl-fluoride synthase</fullName>
        <ecNumber evidence="5">2.5.1.63</ecNumber>
    </submittedName>
</protein>
<dbReference type="KEGG" id="thyd:TTHT_1091"/>
<evidence type="ECO:0000256" key="1">
    <source>
        <dbReference type="ARBA" id="ARBA00022691"/>
    </source>
</evidence>
<feature type="domain" description="S-adenosyl-l-methionine hydroxide adenosyltransferase C-terminal" evidence="4">
    <location>
        <begin position="166"/>
        <end position="246"/>
    </location>
</feature>
<dbReference type="SUPFAM" id="SSF101852">
    <property type="entry name" value="Bacterial fluorinating enzyme, C-terminal domain"/>
    <property type="match status" value="1"/>
</dbReference>
<evidence type="ECO:0000259" key="4">
    <source>
        <dbReference type="Pfam" id="PF20257"/>
    </source>
</evidence>
<dbReference type="InterPro" id="IPR046469">
    <property type="entry name" value="SAM_HAT_N"/>
</dbReference>
<keyword evidence="5" id="KW-0808">Transferase</keyword>
<feature type="domain" description="S-adenosyl-l-methionine hydroxide adenosyltransferase N-terminal" evidence="3">
    <location>
        <begin position="2"/>
        <end position="138"/>
    </location>
</feature>
<proteinExistence type="inferred from homology"/>
<dbReference type="Pfam" id="PF01887">
    <property type="entry name" value="SAM_HAT_N"/>
    <property type="match status" value="1"/>
</dbReference>
<dbReference type="PANTHER" id="PTHR35092:SF1">
    <property type="entry name" value="CHLORINASE MJ1651"/>
    <property type="match status" value="1"/>
</dbReference>
<reference evidence="5 6" key="1">
    <citation type="journal article" date="2012" name="Extremophiles">
        <title>Thermotomaculum hydrothermale gen. nov., sp. nov., a novel heterotrophic thermophile within the phylum Acidobacteria from a deep-sea hydrothermal vent chimney in the Southern Okinawa Trough.</title>
        <authorList>
            <person name="Izumi H."/>
            <person name="Nunoura T."/>
            <person name="Miyazaki M."/>
            <person name="Mino S."/>
            <person name="Toki T."/>
            <person name="Takai K."/>
            <person name="Sako Y."/>
            <person name="Sawabe T."/>
            <person name="Nakagawa S."/>
        </authorList>
    </citation>
    <scope>NUCLEOTIDE SEQUENCE [LARGE SCALE GENOMIC DNA]</scope>
    <source>
        <strain evidence="5 6">AC55</strain>
    </source>
</reference>
<dbReference type="InterPro" id="IPR023228">
    <property type="entry name" value="SAM_OH_AdoTrfase_N_sf"/>
</dbReference>
<dbReference type="InterPro" id="IPR046470">
    <property type="entry name" value="SAM_HAT_C"/>
</dbReference>
<accession>A0A7R6PF77</accession>
<dbReference type="GO" id="GO:0033846">
    <property type="term" value="F:adenosyl-fluoride synthase activity"/>
    <property type="evidence" value="ECO:0007669"/>
    <property type="project" value="UniProtKB-EC"/>
</dbReference>
<dbReference type="SUPFAM" id="SSF102522">
    <property type="entry name" value="Bacterial fluorinating enzyme, N-terminal domain"/>
    <property type="match status" value="1"/>
</dbReference>
<dbReference type="EMBL" id="AP017470">
    <property type="protein sequence ID" value="BBB32628.1"/>
    <property type="molecule type" value="Genomic_DNA"/>
</dbReference>
<dbReference type="Proteomes" id="UP000595564">
    <property type="component" value="Chromosome"/>
</dbReference>
<dbReference type="PANTHER" id="PTHR35092">
    <property type="entry name" value="CHLORINASE MJ1651"/>
    <property type="match status" value="1"/>
</dbReference>
<evidence type="ECO:0000256" key="2">
    <source>
        <dbReference type="ARBA" id="ARBA00024035"/>
    </source>
</evidence>
<keyword evidence="6" id="KW-1185">Reference proteome</keyword>
<dbReference type="PIRSF" id="PIRSF006779">
    <property type="entry name" value="UCP006779"/>
    <property type="match status" value="1"/>
</dbReference>
<dbReference type="AlphaFoldDB" id="A0A7R6PF77"/>
<dbReference type="InterPro" id="IPR023227">
    <property type="entry name" value="SAM_OH_AdoTrfase_C_sf"/>
</dbReference>
<keyword evidence="1" id="KW-0949">S-adenosyl-L-methionine</keyword>
<dbReference type="Pfam" id="PF20257">
    <property type="entry name" value="SAM_HAT_C"/>
    <property type="match status" value="1"/>
</dbReference>
<dbReference type="RefSeq" id="WP_201328981.1">
    <property type="nucleotide sequence ID" value="NZ_AP017470.1"/>
</dbReference>
<dbReference type="InterPro" id="IPR002747">
    <property type="entry name" value="SAM_OH_AdoTrfase"/>
</dbReference>
<organism evidence="5 6">
    <name type="scientific">Thermotomaculum hydrothermale</name>
    <dbReference type="NCBI Taxonomy" id="981385"/>
    <lineage>
        <taxon>Bacteria</taxon>
        <taxon>Pseudomonadati</taxon>
        <taxon>Acidobacteriota</taxon>
        <taxon>Holophagae</taxon>
        <taxon>Thermotomaculales</taxon>
        <taxon>Thermotomaculaceae</taxon>
        <taxon>Thermotomaculum</taxon>
    </lineage>
</organism>
<dbReference type="Gene3D" id="2.40.30.90">
    <property type="entry name" value="Bacterial fluorinating enzyme like"/>
    <property type="match status" value="1"/>
</dbReference>
<dbReference type="Gene3D" id="3.40.50.10790">
    <property type="entry name" value="S-adenosyl-l-methionine hydroxide adenosyltransferase, N-terminal"/>
    <property type="match status" value="1"/>
</dbReference>
<name>A0A7R6PF77_9BACT</name>
<dbReference type="EC" id="2.5.1.63" evidence="5"/>
<comment type="similarity">
    <text evidence="2">Belongs to the SAM hydrolase / SAM-dependent halogenase family.</text>
</comment>
<evidence type="ECO:0000259" key="3">
    <source>
        <dbReference type="Pfam" id="PF01887"/>
    </source>
</evidence>
<sequence length="251" mass="28349">MIVLLTDFGLKDEYVAEMKAAIKYIEPSVEIIDLTHFVESGNIKHGQFFLKYSYKFFPKNTIFVAVVDPGVGGERAEVCVRFEERWFITPDNGILSFAQNGIVYRIKNVKNPITKSISNTFHGRDIFAPAAAYLYQGRGDFFERIENLSTLLELEEVKSLNQLDRGEILHIDNFGNIITNISDKLFEKIKIEVNGKTISHFANSFEEAKLKGYDLFISNGSKGLLEIASPQNNAAKILNAKISQKIKISEV</sequence>
<gene>
    <name evidence="5" type="primary">flA</name>
    <name evidence="5" type="ORF">TTHT_1091</name>
</gene>
<evidence type="ECO:0000313" key="5">
    <source>
        <dbReference type="EMBL" id="BBB32628.1"/>
    </source>
</evidence>